<evidence type="ECO:0000313" key="1">
    <source>
        <dbReference type="EMBL" id="EFQ07189.1"/>
    </source>
</evidence>
<dbReference type="HOGENOM" id="CLU_3270291_0_0_9"/>
<accession>E2ZI12</accession>
<gene>
    <name evidence="1" type="ORF">HMPREF9436_01303</name>
</gene>
<dbReference type="AlphaFoldDB" id="E2ZI12"/>
<evidence type="ECO:0000313" key="2">
    <source>
        <dbReference type="Proteomes" id="UP000006028"/>
    </source>
</evidence>
<organism evidence="1 2">
    <name type="scientific">Faecalibacterium cf. prausnitzii KLE1255</name>
    <dbReference type="NCBI Taxonomy" id="748224"/>
    <lineage>
        <taxon>Bacteria</taxon>
        <taxon>Bacillati</taxon>
        <taxon>Bacillota</taxon>
        <taxon>Clostridia</taxon>
        <taxon>Eubacteriales</taxon>
        <taxon>Oscillospiraceae</taxon>
        <taxon>Faecalibacterium</taxon>
    </lineage>
</organism>
<proteinExistence type="predicted"/>
<protein>
    <submittedName>
        <fullName evidence="1">Uncharacterized protein</fullName>
    </submittedName>
</protein>
<reference evidence="1 2" key="1">
    <citation type="submission" date="2010-08" db="EMBL/GenBank/DDBJ databases">
        <authorList>
            <person name="Weinstock G."/>
            <person name="Sodergren E."/>
            <person name="Clifton S."/>
            <person name="Fulton L."/>
            <person name="Fulton B."/>
            <person name="Courtney L."/>
            <person name="Fronick C."/>
            <person name="Harrison M."/>
            <person name="Strong C."/>
            <person name="Farmer C."/>
            <person name="Delahaunty K."/>
            <person name="Markovic C."/>
            <person name="Hall O."/>
            <person name="Minx P."/>
            <person name="Tomlinson C."/>
            <person name="Mitreva M."/>
            <person name="Hou S."/>
            <person name="Chen J."/>
            <person name="Wollam A."/>
            <person name="Pepin K.H."/>
            <person name="Johnson M."/>
            <person name="Bhonagiri V."/>
            <person name="Zhang X."/>
            <person name="Suruliraj S."/>
            <person name="Warren W."/>
            <person name="Chinwalla A."/>
            <person name="Mardis E.R."/>
            <person name="Wilson R.K."/>
        </authorList>
    </citation>
    <scope>NUCLEOTIDE SEQUENCE [LARGE SCALE GENOMIC DNA]</scope>
    <source>
        <strain evidence="1 2">KLE1255</strain>
    </source>
</reference>
<sequence length="41" mass="4741">MMLSFQKRIFCQDRPIPALSFSPAVIFSPAAQVLNRVYHIF</sequence>
<dbReference type="EMBL" id="AECU01000112">
    <property type="protein sequence ID" value="EFQ07189.1"/>
    <property type="molecule type" value="Genomic_DNA"/>
</dbReference>
<comment type="caution">
    <text evidence="1">The sequence shown here is derived from an EMBL/GenBank/DDBJ whole genome shotgun (WGS) entry which is preliminary data.</text>
</comment>
<dbReference type="BioCyc" id="FCF748224-HMP:GTSS-2826-MONOMER"/>
<name>E2ZI12_9FIRM</name>
<dbReference type="Proteomes" id="UP000006028">
    <property type="component" value="Unassembled WGS sequence"/>
</dbReference>